<feature type="signal peptide" evidence="7">
    <location>
        <begin position="1"/>
        <end position="40"/>
    </location>
</feature>
<dbReference type="AlphaFoldDB" id="A0A853CM01"/>
<feature type="transmembrane region" description="Helical" evidence="6">
    <location>
        <begin position="95"/>
        <end position="118"/>
    </location>
</feature>
<feature type="transmembrane region" description="Helical" evidence="6">
    <location>
        <begin position="161"/>
        <end position="185"/>
    </location>
</feature>
<reference evidence="8 9" key="1">
    <citation type="submission" date="2020-07" db="EMBL/GenBank/DDBJ databases">
        <title>Sequencing the genomes of 1000 actinobacteria strains.</title>
        <authorList>
            <person name="Klenk H.-P."/>
        </authorList>
    </citation>
    <scope>NUCLEOTIDE SEQUENCE [LARGE SCALE GENOMIC DNA]</scope>
    <source>
        <strain evidence="8 9">DSM 104001</strain>
    </source>
</reference>
<keyword evidence="2" id="KW-1003">Cell membrane</keyword>
<dbReference type="RefSeq" id="WP_179718536.1">
    <property type="nucleotide sequence ID" value="NZ_JACBZT010000001.1"/>
</dbReference>
<evidence type="ECO:0000256" key="4">
    <source>
        <dbReference type="ARBA" id="ARBA00022989"/>
    </source>
</evidence>
<accession>A0A853CM01</accession>
<evidence type="ECO:0000256" key="5">
    <source>
        <dbReference type="ARBA" id="ARBA00023136"/>
    </source>
</evidence>
<feature type="transmembrane region" description="Helical" evidence="6">
    <location>
        <begin position="61"/>
        <end position="83"/>
    </location>
</feature>
<feature type="transmembrane region" description="Helical" evidence="6">
    <location>
        <begin position="576"/>
        <end position="600"/>
    </location>
</feature>
<keyword evidence="7" id="KW-0732">Signal</keyword>
<evidence type="ECO:0000256" key="6">
    <source>
        <dbReference type="SAM" id="Phobius"/>
    </source>
</evidence>
<dbReference type="SUPFAM" id="SSF56112">
    <property type="entry name" value="Protein kinase-like (PK-like)"/>
    <property type="match status" value="1"/>
</dbReference>
<keyword evidence="4 6" id="KW-1133">Transmembrane helix</keyword>
<feature type="transmembrane region" description="Helical" evidence="6">
    <location>
        <begin position="669"/>
        <end position="687"/>
    </location>
</feature>
<evidence type="ECO:0000256" key="3">
    <source>
        <dbReference type="ARBA" id="ARBA00022692"/>
    </source>
</evidence>
<keyword evidence="9" id="KW-1185">Reference proteome</keyword>
<dbReference type="EMBL" id="JACBZT010000001">
    <property type="protein sequence ID" value="NYJ07013.1"/>
    <property type="molecule type" value="Genomic_DNA"/>
</dbReference>
<keyword evidence="5 6" id="KW-0472">Membrane</keyword>
<dbReference type="InterPro" id="IPR011009">
    <property type="entry name" value="Kinase-like_dom_sf"/>
</dbReference>
<name>A0A853CM01_9ACTN</name>
<organism evidence="8 9">
    <name type="scientific">Petropleomorpha daqingensis</name>
    <dbReference type="NCBI Taxonomy" id="2026353"/>
    <lineage>
        <taxon>Bacteria</taxon>
        <taxon>Bacillati</taxon>
        <taxon>Actinomycetota</taxon>
        <taxon>Actinomycetes</taxon>
        <taxon>Geodermatophilales</taxon>
        <taxon>Geodermatophilaceae</taxon>
        <taxon>Petropleomorpha</taxon>
    </lineage>
</organism>
<dbReference type="InterPro" id="IPR022791">
    <property type="entry name" value="L-PG_synthase/AglD"/>
</dbReference>
<feature type="transmembrane region" description="Helical" evidence="6">
    <location>
        <begin position="620"/>
        <end position="639"/>
    </location>
</feature>
<feature type="transmembrane region" description="Helical" evidence="6">
    <location>
        <begin position="130"/>
        <end position="149"/>
    </location>
</feature>
<evidence type="ECO:0000256" key="7">
    <source>
        <dbReference type="SAM" id="SignalP"/>
    </source>
</evidence>
<feature type="transmembrane region" description="Helical" evidence="6">
    <location>
        <begin position="543"/>
        <end position="564"/>
    </location>
</feature>
<evidence type="ECO:0000313" key="8">
    <source>
        <dbReference type="EMBL" id="NYJ07013.1"/>
    </source>
</evidence>
<gene>
    <name evidence="8" type="ORF">GGQ55_003291</name>
</gene>
<dbReference type="GO" id="GO:0005886">
    <property type="term" value="C:plasma membrane"/>
    <property type="evidence" value="ECO:0007669"/>
    <property type="project" value="UniProtKB-SubCell"/>
</dbReference>
<sequence length="776" mass="79973">MRHRGASFWPPGRIRRPVDVPRLIASSLAALALAALAAFAPDAARTLAELIPVAHTDLTRALLSIVNVFASLTVLIALIVVVVDAIRFRRFALTSAVLACVVAVPLAVGVALLAHLASSAAHTLLLGEPHQSAGLPVTAVTALLVGADLHGRPWWARSRIALVIGIGCAMGLGSLTLVSAAYAVLVGTAAGLGVRVALGVLPARPPEDVVRSVLAGAGWQLTALEPIQEAAGRVRYAGERADGQPVRVTVVDPDRRGVTFGRRAWRLLRLRTAAVGRPALSLRGLLEQQALCAALAAAADVAAPKALALLAAGRALLLVEEPLAGRPLSATEIDLPCATAAMRELRRLHEAGLAHGAITAESVLVLPDGRAGFAHLGAAQPAATDLQRELDVVAMLVVVATSVGPDDAVAALRAGYRTEPVAETRLAALLQPLALPRKDRPPRRRHLLPELRTALTLGESAGGPAPRLERLSTRTVVSIAAGTLAAYLLIGQLGQIDLLGALQKAQPGWLALALLGSAITYVGSALALQAFVPVSLPLGTTALVQLASSFLTLVTPPAVGQVGLNLRYLQRASVPVATAAAVVAVKEFVTVLVTVPLLLLCGWLSGVSASRLTLLPSGDVLFVLGVVAAALAVLVVVPVTRRLLLRRLQPLLRQTLPQLIAAASDPRRLVLAITGVLVLNAGYVLAFDASLRAFGASLDLPTLVVVYLAASVLGSAAPTPGGLGAVEAALVGGLTAVGVPVAAALPAVLAFRTATFWLPAPLGYLAMIGLQRRGRL</sequence>
<feature type="transmembrane region" description="Helical" evidence="6">
    <location>
        <begin position="508"/>
        <end position="531"/>
    </location>
</feature>
<keyword evidence="3 6" id="KW-0812">Transmembrane</keyword>
<dbReference type="Proteomes" id="UP000541969">
    <property type="component" value="Unassembled WGS sequence"/>
</dbReference>
<feature type="chain" id="PRO_5039578130" evidence="7">
    <location>
        <begin position="41"/>
        <end position="776"/>
    </location>
</feature>
<feature type="transmembrane region" description="Helical" evidence="6">
    <location>
        <begin position="476"/>
        <end position="496"/>
    </location>
</feature>
<dbReference type="PANTHER" id="PTHR39087:SF2">
    <property type="entry name" value="UPF0104 MEMBRANE PROTEIN MJ1595"/>
    <property type="match status" value="1"/>
</dbReference>
<dbReference type="PANTHER" id="PTHR39087">
    <property type="entry name" value="UPF0104 MEMBRANE PROTEIN MJ1595"/>
    <property type="match status" value="1"/>
</dbReference>
<dbReference type="Pfam" id="PF03706">
    <property type="entry name" value="LPG_synthase_TM"/>
    <property type="match status" value="1"/>
</dbReference>
<feature type="transmembrane region" description="Helical" evidence="6">
    <location>
        <begin position="693"/>
        <end position="716"/>
    </location>
</feature>
<evidence type="ECO:0000313" key="9">
    <source>
        <dbReference type="Proteomes" id="UP000541969"/>
    </source>
</evidence>
<feature type="transmembrane region" description="Helical" evidence="6">
    <location>
        <begin position="728"/>
        <end position="748"/>
    </location>
</feature>
<comment type="caution">
    <text evidence="8">The sequence shown here is derived from an EMBL/GenBank/DDBJ whole genome shotgun (WGS) entry which is preliminary data.</text>
</comment>
<proteinExistence type="predicted"/>
<comment type="subcellular location">
    <subcellularLocation>
        <location evidence="1">Cell membrane</location>
        <topology evidence="1">Multi-pass membrane protein</topology>
    </subcellularLocation>
</comment>
<evidence type="ECO:0000256" key="2">
    <source>
        <dbReference type="ARBA" id="ARBA00022475"/>
    </source>
</evidence>
<evidence type="ECO:0000256" key="1">
    <source>
        <dbReference type="ARBA" id="ARBA00004651"/>
    </source>
</evidence>
<protein>
    <submittedName>
        <fullName evidence="8">Uncharacterized protein (TIRG00374 family)</fullName>
    </submittedName>
</protein>